<evidence type="ECO:0000313" key="3">
    <source>
        <dbReference type="EMBL" id="BBC30920.1"/>
    </source>
</evidence>
<dbReference type="Gene3D" id="2.30.110.10">
    <property type="entry name" value="Electron Transport, Fmn-binding Protein, Chain A"/>
    <property type="match status" value="1"/>
</dbReference>
<dbReference type="Proteomes" id="UP001321542">
    <property type="component" value="Chromosome"/>
</dbReference>
<reference evidence="3 4" key="2">
    <citation type="journal article" date="2023" name="ChemBioChem">
        <title>Acyltransferase Domain Exchange between Two Independent Type I Polyketide Synthases in the Same Producer Strain of Macrolide Antibiotics.</title>
        <authorList>
            <person name="Kudo F."/>
            <person name="Kishikawa K."/>
            <person name="Tsuboi K."/>
            <person name="Kido T."/>
            <person name="Usui T."/>
            <person name="Hashimoto J."/>
            <person name="Shin-Ya K."/>
            <person name="Miyanaga A."/>
            <person name="Eguchi T."/>
        </authorList>
    </citation>
    <scope>NUCLEOTIDE SEQUENCE [LARGE SCALE GENOMIC DNA]</scope>
    <source>
        <strain evidence="3 4">A-8890</strain>
    </source>
</reference>
<protein>
    <recommendedName>
        <fullName evidence="2">Flavin reductase like domain-containing protein</fullName>
    </recommendedName>
</protein>
<dbReference type="RefSeq" id="WP_286249560.1">
    <property type="nucleotide sequence ID" value="NZ_AP018448.1"/>
</dbReference>
<dbReference type="SMART" id="SM00903">
    <property type="entry name" value="Flavin_Reduct"/>
    <property type="match status" value="1"/>
</dbReference>
<organism evidence="3 4">
    <name type="scientific">Streptomyces graminofaciens</name>
    <dbReference type="NCBI Taxonomy" id="68212"/>
    <lineage>
        <taxon>Bacteria</taxon>
        <taxon>Bacillati</taxon>
        <taxon>Actinomycetota</taxon>
        <taxon>Actinomycetes</taxon>
        <taxon>Kitasatosporales</taxon>
        <taxon>Streptomycetaceae</taxon>
        <taxon>Streptomyces</taxon>
    </lineage>
</organism>
<proteinExistence type="predicted"/>
<dbReference type="InterPro" id="IPR012349">
    <property type="entry name" value="Split_barrel_FMN-bd"/>
</dbReference>
<dbReference type="PANTHER" id="PTHR30466:SF1">
    <property type="entry name" value="FMN REDUCTASE (NADH) RUTF"/>
    <property type="match status" value="1"/>
</dbReference>
<reference evidence="3 4" key="1">
    <citation type="journal article" date="2010" name="ChemBioChem">
        <title>Cloning and characterization of the biosynthetic gene cluster of 16-membered macrolide antibiotic FD-891: involvement of a dual functional cytochrome P450 monooxygenase catalyzing epoxidation and hydroxylation.</title>
        <authorList>
            <person name="Kudo F."/>
            <person name="Motegi A."/>
            <person name="Mizoue K."/>
            <person name="Eguchi T."/>
        </authorList>
    </citation>
    <scope>NUCLEOTIDE SEQUENCE [LARGE SCALE GENOMIC DNA]</scope>
    <source>
        <strain evidence="3 4">A-8890</strain>
    </source>
</reference>
<keyword evidence="1" id="KW-0560">Oxidoreductase</keyword>
<evidence type="ECO:0000313" key="4">
    <source>
        <dbReference type="Proteomes" id="UP001321542"/>
    </source>
</evidence>
<dbReference type="InterPro" id="IPR002563">
    <property type="entry name" value="Flavin_Rdtase-like_dom"/>
</dbReference>
<gene>
    <name evidence="3" type="ORF">SGFS_022140</name>
</gene>
<evidence type="ECO:0000259" key="2">
    <source>
        <dbReference type="SMART" id="SM00903"/>
    </source>
</evidence>
<dbReference type="Pfam" id="PF01613">
    <property type="entry name" value="Flavin_Reduct"/>
    <property type="match status" value="1"/>
</dbReference>
<dbReference type="EMBL" id="AP018448">
    <property type="protein sequence ID" value="BBC30920.1"/>
    <property type="molecule type" value="Genomic_DNA"/>
</dbReference>
<name>A0ABM7F548_9ACTN</name>
<keyword evidence="4" id="KW-1185">Reference proteome</keyword>
<sequence>MTDGVVPMIERLAESLQDAFRETMATVCTPVTVITACRGGLPYGTTVSAFASLSLDPPMVMIALDRGSDLLSVIRDTGAFGVNVLGREQADLAVNFARKVGTNKFSGVAWRADTGGPRLPGAAGFLSCEVAERVDGGDHLLLLADVVAAVSAAGEPLTYHNRAFGTHAALRGAS</sequence>
<feature type="domain" description="Flavin reductase like" evidence="2">
    <location>
        <begin position="24"/>
        <end position="166"/>
    </location>
</feature>
<dbReference type="InterPro" id="IPR050268">
    <property type="entry name" value="NADH-dep_flavin_reductase"/>
</dbReference>
<accession>A0ABM7F548</accession>
<dbReference type="SUPFAM" id="SSF50475">
    <property type="entry name" value="FMN-binding split barrel"/>
    <property type="match status" value="1"/>
</dbReference>
<dbReference type="PANTHER" id="PTHR30466">
    <property type="entry name" value="FLAVIN REDUCTASE"/>
    <property type="match status" value="1"/>
</dbReference>
<evidence type="ECO:0000256" key="1">
    <source>
        <dbReference type="ARBA" id="ARBA00023002"/>
    </source>
</evidence>